<proteinExistence type="predicted"/>
<gene>
    <name evidence="1" type="primary">KNAG0F01670</name>
    <name evidence="1" type="ordered locus">KNAG_0F01670</name>
</gene>
<dbReference type="Proteomes" id="UP000006310">
    <property type="component" value="Chromosome 6"/>
</dbReference>
<dbReference type="OrthoDB" id="4070369at2759"/>
<dbReference type="eggNOG" id="ENOG502RQF8">
    <property type="taxonomic scope" value="Eukaryota"/>
</dbReference>
<reference evidence="1 2" key="1">
    <citation type="journal article" date="2011" name="Proc. Natl. Acad. Sci. U.S.A.">
        <title>Evolutionary erosion of yeast sex chromosomes by mating-type switching accidents.</title>
        <authorList>
            <person name="Gordon J.L."/>
            <person name="Armisen D."/>
            <person name="Proux-Wera E."/>
            <person name="Oheigeartaigh S.S."/>
            <person name="Byrne K.P."/>
            <person name="Wolfe K.H."/>
        </authorList>
    </citation>
    <scope>NUCLEOTIDE SEQUENCE [LARGE SCALE GENOMIC DNA]</scope>
    <source>
        <strain evidence="2">ATCC MYA-139 / BCRC 22969 / CBS 8797 / CCRC 22969 / KCTC 17520 / NBRC 10181 / NCYC 3082</strain>
    </source>
</reference>
<dbReference type="OMA" id="WICLEES"/>
<dbReference type="GeneID" id="34526550"/>
<dbReference type="KEGG" id="kng:KNAG_0F01670"/>
<protein>
    <submittedName>
        <fullName evidence="1">Uncharacterized protein</fullName>
    </submittedName>
</protein>
<evidence type="ECO:0000313" key="2">
    <source>
        <dbReference type="Proteomes" id="UP000006310"/>
    </source>
</evidence>
<dbReference type="AlphaFoldDB" id="J7R7I8"/>
<keyword evidence="2" id="KW-1185">Reference proteome</keyword>
<organism evidence="1 2">
    <name type="scientific">Huiozyma naganishii (strain ATCC MYA-139 / BCRC 22969 / CBS 8797 / KCTC 17520 / NBRC 10181 / NCYC 3082 / Yp74L-3)</name>
    <name type="common">Yeast</name>
    <name type="synonym">Kazachstania naganishii</name>
    <dbReference type="NCBI Taxonomy" id="1071383"/>
    <lineage>
        <taxon>Eukaryota</taxon>
        <taxon>Fungi</taxon>
        <taxon>Dikarya</taxon>
        <taxon>Ascomycota</taxon>
        <taxon>Saccharomycotina</taxon>
        <taxon>Saccharomycetes</taxon>
        <taxon>Saccharomycetales</taxon>
        <taxon>Saccharomycetaceae</taxon>
        <taxon>Huiozyma</taxon>
    </lineage>
</organism>
<evidence type="ECO:0000313" key="1">
    <source>
        <dbReference type="EMBL" id="CCK70835.1"/>
    </source>
</evidence>
<sequence length="461" mass="53493">MWSNNWKRNEKVDEPFTCWICLETEDDPDRKAQLWFKHRCGCHLQLHKLCYLKMVYHSMDDNSSFIIPYELKFIDIRRERLTGFIEQNSIIGRNFFPIPFSRFRLNLWDVLPSPIRFLLIPYLNILNIPILFAHTFTLSEDSVNARGSDVNVQTIKDLIRFSAPAPPSCPQCHKDIIPSNQLNFIPKSYVFSISEIATNVLDVVNPLAITMASLLNPAKNWCQMSIWQLRHLFPEDQLRILLNMSTTKALDVYVLSKSGWSSVPTYTKILIMGFPVYLFSLLTDGIKGTSLVLWVINEAQWCWPLMASWRLKAMNETLGFDVNYMSKCLMYSRISFWLLKRVWRLVVGKGNAKTKEEPPSSVSLSTLFAKALVWPFIGSKVGQALDYIITILRRRFQWNQIVDEASPNQLRMIYNFIGCGLTAVVNYVLERYVDRERCRRARYIDALLKSTIEEDEGGALD</sequence>
<dbReference type="EMBL" id="HE978319">
    <property type="protein sequence ID" value="CCK70835.1"/>
    <property type="molecule type" value="Genomic_DNA"/>
</dbReference>
<accession>J7R7I8</accession>
<dbReference type="RefSeq" id="XP_022465081.1">
    <property type="nucleotide sequence ID" value="XM_022608602.1"/>
</dbReference>
<reference evidence="2" key="2">
    <citation type="submission" date="2012-08" db="EMBL/GenBank/DDBJ databases">
        <title>Genome sequence of Kazachstania naganishii.</title>
        <authorList>
            <person name="Gordon J.L."/>
            <person name="Armisen D."/>
            <person name="Proux-Wera E."/>
            <person name="OhEigeartaigh S.S."/>
            <person name="Byrne K.P."/>
            <person name="Wolfe K.H."/>
        </authorList>
    </citation>
    <scope>NUCLEOTIDE SEQUENCE [LARGE SCALE GENOMIC DNA]</scope>
    <source>
        <strain evidence="2">ATCC MYA-139 / BCRC 22969 / CBS 8797 / CCRC 22969 / KCTC 17520 / NBRC 10181 / NCYC 3082</strain>
    </source>
</reference>
<dbReference type="HOGENOM" id="CLU_636401_0_0_1"/>
<name>J7R7I8_HUIN7</name>